<protein>
    <submittedName>
        <fullName evidence="1">Uncharacterized protein</fullName>
    </submittedName>
</protein>
<evidence type="ECO:0000313" key="1">
    <source>
        <dbReference type="EMBL" id="ATL49044.1"/>
    </source>
</evidence>
<dbReference type="SUPFAM" id="SSF48452">
    <property type="entry name" value="TPR-like"/>
    <property type="match status" value="1"/>
</dbReference>
<keyword evidence="2" id="KW-1185">Reference proteome</keyword>
<organism evidence="1 2">
    <name type="scientific">Chitinophaga caeni</name>
    <dbReference type="NCBI Taxonomy" id="2029983"/>
    <lineage>
        <taxon>Bacteria</taxon>
        <taxon>Pseudomonadati</taxon>
        <taxon>Bacteroidota</taxon>
        <taxon>Chitinophagia</taxon>
        <taxon>Chitinophagales</taxon>
        <taxon>Chitinophagaceae</taxon>
        <taxon>Chitinophaga</taxon>
    </lineage>
</organism>
<sequence>MKLFLLYCFVLLNWFPTHLEEKWQQQLAESLKTLDQSGELKTWEQETLKLQKLADANPKEWLLQYYAAWSNIQMAFQAPSTEASKFCQTAEGYVENALQLQPSNTETLVLKAYYLSAKIKVDPATAVVNGPSSQKWAEKAIEADTNNPRAYLVKALVVYHTPGIFGGGKKKALEIFNTAQAKFKTFVPSSDIAPRWGQKILDVSMKEYQ</sequence>
<accession>A0A291QYW7</accession>
<gene>
    <name evidence="1" type="ORF">COR50_18750</name>
</gene>
<name>A0A291QYW7_9BACT</name>
<dbReference type="InterPro" id="IPR011990">
    <property type="entry name" value="TPR-like_helical_dom_sf"/>
</dbReference>
<evidence type="ECO:0000313" key="2">
    <source>
        <dbReference type="Proteomes" id="UP000220133"/>
    </source>
</evidence>
<dbReference type="RefSeq" id="WP_098195412.1">
    <property type="nucleotide sequence ID" value="NZ_CP023777.1"/>
</dbReference>
<dbReference type="EMBL" id="CP023777">
    <property type="protein sequence ID" value="ATL49044.1"/>
    <property type="molecule type" value="Genomic_DNA"/>
</dbReference>
<dbReference type="KEGG" id="cbae:COR50_18750"/>
<dbReference type="Gene3D" id="1.25.40.10">
    <property type="entry name" value="Tetratricopeptide repeat domain"/>
    <property type="match status" value="1"/>
</dbReference>
<dbReference type="OrthoDB" id="1150971at2"/>
<dbReference type="AlphaFoldDB" id="A0A291QYW7"/>
<proteinExistence type="predicted"/>
<dbReference type="Proteomes" id="UP000220133">
    <property type="component" value="Chromosome"/>
</dbReference>
<reference evidence="1 2" key="1">
    <citation type="submission" date="2017-10" db="EMBL/GenBank/DDBJ databases">
        <title>Paenichitinophaga pekingensis gen. nov., sp. nov., isolated from activated sludge.</title>
        <authorList>
            <person name="Jin D."/>
            <person name="Kong X."/>
            <person name="Deng Y."/>
            <person name="Bai Z."/>
        </authorList>
    </citation>
    <scope>NUCLEOTIDE SEQUENCE [LARGE SCALE GENOMIC DNA]</scope>
    <source>
        <strain evidence="1 2">13</strain>
    </source>
</reference>